<dbReference type="STRING" id="1470563.SAMN05444000_10922"/>
<dbReference type="RefSeq" id="WP_073251895.1">
    <property type="nucleotide sequence ID" value="NZ_FQZQ01000009.1"/>
</dbReference>
<feature type="transmembrane region" description="Helical" evidence="1">
    <location>
        <begin position="66"/>
        <end position="88"/>
    </location>
</feature>
<dbReference type="GO" id="GO:0080120">
    <property type="term" value="P:CAAX-box protein maturation"/>
    <property type="evidence" value="ECO:0007669"/>
    <property type="project" value="UniProtKB-ARBA"/>
</dbReference>
<dbReference type="Proteomes" id="UP000183982">
    <property type="component" value="Unassembled WGS sequence"/>
</dbReference>
<keyword evidence="1" id="KW-1133">Transmembrane helix</keyword>
<keyword evidence="1" id="KW-0472">Membrane</keyword>
<dbReference type="Pfam" id="PF02517">
    <property type="entry name" value="Rce1-like"/>
    <property type="match status" value="1"/>
</dbReference>
<feature type="transmembrane region" description="Helical" evidence="1">
    <location>
        <begin position="230"/>
        <end position="251"/>
    </location>
</feature>
<keyword evidence="4" id="KW-1185">Reference proteome</keyword>
<organism evidence="3 4">
    <name type="scientific">Shimia gijangensis</name>
    <dbReference type="NCBI Taxonomy" id="1470563"/>
    <lineage>
        <taxon>Bacteria</taxon>
        <taxon>Pseudomonadati</taxon>
        <taxon>Pseudomonadota</taxon>
        <taxon>Alphaproteobacteria</taxon>
        <taxon>Rhodobacterales</taxon>
        <taxon>Roseobacteraceae</taxon>
    </lineage>
</organism>
<accession>A0A1M6JHA4</accession>
<keyword evidence="1" id="KW-0812">Transmembrane</keyword>
<feature type="transmembrane region" description="Helical" evidence="1">
    <location>
        <begin position="138"/>
        <end position="154"/>
    </location>
</feature>
<dbReference type="AlphaFoldDB" id="A0A1M6JHA4"/>
<feature type="transmembrane region" description="Helical" evidence="1">
    <location>
        <begin position="23"/>
        <end position="46"/>
    </location>
</feature>
<dbReference type="EMBL" id="FQZQ01000009">
    <property type="protein sequence ID" value="SHJ46077.1"/>
    <property type="molecule type" value="Genomic_DNA"/>
</dbReference>
<evidence type="ECO:0000313" key="3">
    <source>
        <dbReference type="EMBL" id="SHJ46077.1"/>
    </source>
</evidence>
<feature type="transmembrane region" description="Helical" evidence="1">
    <location>
        <begin position="271"/>
        <end position="291"/>
    </location>
</feature>
<feature type="transmembrane region" description="Helical" evidence="1">
    <location>
        <begin position="109"/>
        <end position="126"/>
    </location>
</feature>
<dbReference type="GO" id="GO:0004175">
    <property type="term" value="F:endopeptidase activity"/>
    <property type="evidence" value="ECO:0007669"/>
    <property type="project" value="UniProtKB-ARBA"/>
</dbReference>
<dbReference type="InterPro" id="IPR003675">
    <property type="entry name" value="Rce1/LyrA-like_dom"/>
</dbReference>
<name>A0A1M6JHA4_9RHOB</name>
<evidence type="ECO:0000313" key="4">
    <source>
        <dbReference type="Proteomes" id="UP000183982"/>
    </source>
</evidence>
<proteinExistence type="predicted"/>
<feature type="transmembrane region" description="Helical" evidence="1">
    <location>
        <begin position="175"/>
        <end position="193"/>
    </location>
</feature>
<gene>
    <name evidence="3" type="ORF">SAMN05444000_10922</name>
</gene>
<evidence type="ECO:0000259" key="2">
    <source>
        <dbReference type="Pfam" id="PF02517"/>
    </source>
</evidence>
<reference evidence="4" key="1">
    <citation type="submission" date="2016-11" db="EMBL/GenBank/DDBJ databases">
        <authorList>
            <person name="Varghese N."/>
            <person name="Submissions S."/>
        </authorList>
    </citation>
    <scope>NUCLEOTIDE SEQUENCE [LARGE SCALE GENOMIC DNA]</scope>
    <source>
        <strain evidence="4">DSM 100564</strain>
    </source>
</reference>
<protein>
    <recommendedName>
        <fullName evidence="2">CAAX prenyl protease 2/Lysostaphin resistance protein A-like domain-containing protein</fullName>
    </recommendedName>
</protein>
<evidence type="ECO:0000256" key="1">
    <source>
        <dbReference type="SAM" id="Phobius"/>
    </source>
</evidence>
<feature type="domain" description="CAAX prenyl protease 2/Lysostaphin resistance protein A-like" evidence="2">
    <location>
        <begin position="144"/>
        <end position="239"/>
    </location>
</feature>
<feature type="transmembrane region" description="Helical" evidence="1">
    <location>
        <begin position="199"/>
        <end position="218"/>
    </location>
</feature>
<sequence>MSAYRLHEVLVSQARPSASLGKLFGGLALIVVGFLILNVIYFQALQNLPNWPVIRAEFMGGTTARALWLMLLNFAPLLIALGLVVHMLHNRSLANLAGPRVMLFMDFRRVLRATIVLFAVVLLIPGPENIEPVRNMSFNSWLLLVPISLPLIFLQVSTEELLFRGYLQSQLAARFSSPLVWMVLPSLLFGLLHYDPGTYGPNALLLAGWSVLFGLAAADLTARAGNLGPALALHFANNVSAMMFSSMQDYWDGLSLYVLPFGPDAVETLRMLMPIEVMVILCSWLVARTAIRR</sequence>
<dbReference type="OrthoDB" id="7171777at2"/>